<dbReference type="STRING" id="35622.SAMN04489764_2991"/>
<keyword evidence="5 8" id="KW-0812">Transmembrane</keyword>
<organism evidence="10 11">
    <name type="scientific">Thermostaphylospora chromogena</name>
    <dbReference type="NCBI Taxonomy" id="35622"/>
    <lineage>
        <taxon>Bacteria</taxon>
        <taxon>Bacillati</taxon>
        <taxon>Actinomycetota</taxon>
        <taxon>Actinomycetes</taxon>
        <taxon>Streptosporangiales</taxon>
        <taxon>Thermomonosporaceae</taxon>
        <taxon>Thermostaphylospora</taxon>
    </lineage>
</organism>
<keyword evidence="7 8" id="KW-0472">Membrane</keyword>
<dbReference type="Proteomes" id="UP000217103">
    <property type="component" value="Unassembled WGS sequence"/>
</dbReference>
<dbReference type="Pfam" id="PF01040">
    <property type="entry name" value="UbiA"/>
    <property type="match status" value="1"/>
</dbReference>
<dbReference type="EMBL" id="FNKK01000002">
    <property type="protein sequence ID" value="SDR00364.1"/>
    <property type="molecule type" value="Genomic_DNA"/>
</dbReference>
<dbReference type="InterPro" id="IPR000537">
    <property type="entry name" value="UbiA_prenyltransferase"/>
</dbReference>
<keyword evidence="4 8" id="KW-0808">Transferase</keyword>
<reference evidence="10 11" key="1">
    <citation type="submission" date="2016-10" db="EMBL/GenBank/DDBJ databases">
        <authorList>
            <person name="de Groot N.N."/>
        </authorList>
    </citation>
    <scope>NUCLEOTIDE SEQUENCE [LARGE SCALE GENOMIC DNA]</scope>
    <source>
        <strain evidence="10 11">DSM 43794</strain>
    </source>
</reference>
<evidence type="ECO:0000256" key="2">
    <source>
        <dbReference type="ARBA" id="ARBA00022428"/>
    </source>
</evidence>
<comment type="similarity">
    <text evidence="8">Belongs to the MenA family. Type 1 subfamily.</text>
</comment>
<evidence type="ECO:0000256" key="9">
    <source>
        <dbReference type="NCBIfam" id="TIGR00751"/>
    </source>
</evidence>
<feature type="transmembrane region" description="Helical" evidence="8">
    <location>
        <begin position="174"/>
        <end position="195"/>
    </location>
</feature>
<accession>A0A1H1FHQ6</accession>
<feature type="transmembrane region" description="Helical" evidence="8">
    <location>
        <begin position="223"/>
        <end position="239"/>
    </location>
</feature>
<evidence type="ECO:0000256" key="8">
    <source>
        <dbReference type="HAMAP-Rule" id="MF_01937"/>
    </source>
</evidence>
<comment type="pathway">
    <text evidence="8">Quinol/quinone metabolism; menaquinone biosynthesis; menaquinol from 1,4-dihydroxy-2-naphthoate: step 1/2.</text>
</comment>
<dbReference type="GO" id="GO:0005886">
    <property type="term" value="C:plasma membrane"/>
    <property type="evidence" value="ECO:0007669"/>
    <property type="project" value="UniProtKB-SubCell"/>
</dbReference>
<dbReference type="AlphaFoldDB" id="A0A1H1FHQ6"/>
<dbReference type="GO" id="GO:0009234">
    <property type="term" value="P:menaquinone biosynthetic process"/>
    <property type="evidence" value="ECO:0007669"/>
    <property type="project" value="UniProtKB-UniRule"/>
</dbReference>
<dbReference type="OrthoDB" id="9767568at2"/>
<dbReference type="EC" id="2.5.1.74" evidence="8 9"/>
<dbReference type="PIRSF" id="PIRSF005355">
    <property type="entry name" value="UBIAD1"/>
    <property type="match status" value="1"/>
</dbReference>
<evidence type="ECO:0000256" key="3">
    <source>
        <dbReference type="ARBA" id="ARBA00022475"/>
    </source>
</evidence>
<dbReference type="Gene3D" id="1.10.357.140">
    <property type="entry name" value="UbiA prenyltransferase"/>
    <property type="match status" value="1"/>
</dbReference>
<comment type="catalytic activity">
    <reaction evidence="8">
        <text>an all-trans-polyprenyl diphosphate + 1,4-dihydroxy-2-naphthoate + H(+) = a 2-demethylmenaquinol + CO2 + diphosphate</text>
        <dbReference type="Rhea" id="RHEA:26478"/>
        <dbReference type="Rhea" id="RHEA-COMP:9563"/>
        <dbReference type="Rhea" id="RHEA-COMP:9564"/>
        <dbReference type="ChEBI" id="CHEBI:11173"/>
        <dbReference type="ChEBI" id="CHEBI:15378"/>
        <dbReference type="ChEBI" id="CHEBI:16526"/>
        <dbReference type="ChEBI" id="CHEBI:33019"/>
        <dbReference type="ChEBI" id="CHEBI:55437"/>
        <dbReference type="ChEBI" id="CHEBI:58914"/>
        <dbReference type="EC" id="2.5.1.74"/>
    </reaction>
</comment>
<dbReference type="PANTHER" id="PTHR13929">
    <property type="entry name" value="1,4-DIHYDROXY-2-NAPHTHOATE OCTAPRENYLTRANSFERASE"/>
    <property type="match status" value="1"/>
</dbReference>
<dbReference type="NCBIfam" id="NF004751">
    <property type="entry name" value="PRK06080.1-3"/>
    <property type="match status" value="1"/>
</dbReference>
<protein>
    <recommendedName>
        <fullName evidence="8 9">1,4-dihydroxy-2-naphthoate octaprenyltransferase</fullName>
        <shortName evidence="8">DHNA-octaprenyltransferase</shortName>
        <ecNumber evidence="8 9">2.5.1.74</ecNumber>
    </recommendedName>
</protein>
<comment type="function">
    <text evidence="8">Conversion of 1,4-dihydroxy-2-naphthoate (DHNA) to demethylmenaquinone (DMK).</text>
</comment>
<dbReference type="GO" id="GO:0042371">
    <property type="term" value="P:vitamin K biosynthetic process"/>
    <property type="evidence" value="ECO:0007669"/>
    <property type="project" value="TreeGrafter"/>
</dbReference>
<dbReference type="UniPathway" id="UPA00079">
    <property type="reaction ID" value="UER00168"/>
</dbReference>
<dbReference type="GO" id="GO:0046428">
    <property type="term" value="F:1,4-dihydroxy-2-naphthoate polyprenyltransferase activity"/>
    <property type="evidence" value="ECO:0007669"/>
    <property type="project" value="UniProtKB-UniRule"/>
</dbReference>
<keyword evidence="6 8" id="KW-1133">Transmembrane helix</keyword>
<dbReference type="PANTHER" id="PTHR13929:SF0">
    <property type="entry name" value="UBIA PRENYLTRANSFERASE DOMAIN-CONTAINING PROTEIN 1"/>
    <property type="match status" value="1"/>
</dbReference>
<evidence type="ECO:0000256" key="7">
    <source>
        <dbReference type="ARBA" id="ARBA00023136"/>
    </source>
</evidence>
<dbReference type="InterPro" id="IPR044878">
    <property type="entry name" value="UbiA_sf"/>
</dbReference>
<evidence type="ECO:0000256" key="6">
    <source>
        <dbReference type="ARBA" id="ARBA00022989"/>
    </source>
</evidence>
<name>A0A1H1FHQ6_9ACTN</name>
<dbReference type="InterPro" id="IPR004657">
    <property type="entry name" value="MenA"/>
</dbReference>
<evidence type="ECO:0000256" key="4">
    <source>
        <dbReference type="ARBA" id="ARBA00022679"/>
    </source>
</evidence>
<dbReference type="NCBIfam" id="TIGR00751">
    <property type="entry name" value="menA"/>
    <property type="match status" value="1"/>
</dbReference>
<proteinExistence type="inferred from homology"/>
<sequence length="296" mass="30403">MTTTQGPSPTPAQWLAGARPRTLPAAVVPVAIGTGVAYSTGGVVWWRALVALAVALLLQIGVNYANDYSDGVRGTDDARVGPMRLVGSGVATPRAVLTAALGCFAAAAVAGLALVVATGAWWLIAVGALAIAAAWFYTGGSRPYGYRALGEVSVFIFFGLVAVAGTTYVQVESLPWLAVAAAVPAGLLSCALLMINNLRDLESDRAAGKRTLAVVLGDRRTRLLYTACVAVPFVIALALVPARPFAALTVLAIPFAVAPIRLVRNGALGPALITGLQQTGRLQLAFGLLFTLGLAL</sequence>
<keyword evidence="2 8" id="KW-0474">Menaquinone biosynthesis</keyword>
<keyword evidence="11" id="KW-1185">Reference proteome</keyword>
<evidence type="ECO:0000256" key="1">
    <source>
        <dbReference type="ARBA" id="ARBA00004141"/>
    </source>
</evidence>
<feature type="transmembrane region" description="Helical" evidence="8">
    <location>
        <begin position="44"/>
        <end position="65"/>
    </location>
</feature>
<gene>
    <name evidence="8" type="primary">menA</name>
    <name evidence="10" type="ORF">SAMN04489764_2991</name>
</gene>
<feature type="transmembrane region" description="Helical" evidence="8">
    <location>
        <begin position="95"/>
        <end position="114"/>
    </location>
</feature>
<feature type="transmembrane region" description="Helical" evidence="8">
    <location>
        <begin position="120"/>
        <end position="137"/>
    </location>
</feature>
<feature type="transmembrane region" description="Helical" evidence="8">
    <location>
        <begin position="149"/>
        <end position="168"/>
    </location>
</feature>
<dbReference type="CDD" id="cd13962">
    <property type="entry name" value="PT_UbiA_UBIAD1"/>
    <property type="match status" value="1"/>
</dbReference>
<comment type="subcellular location">
    <subcellularLocation>
        <location evidence="8">Cell membrane</location>
        <topology evidence="8">Multi-pass membrane protein</topology>
    </subcellularLocation>
    <subcellularLocation>
        <location evidence="1">Membrane</location>
        <topology evidence="1">Multi-pass membrane protein</topology>
    </subcellularLocation>
</comment>
<keyword evidence="3 8" id="KW-1003">Cell membrane</keyword>
<dbReference type="HAMAP" id="MF_01937">
    <property type="entry name" value="MenA_1"/>
    <property type="match status" value="1"/>
</dbReference>
<dbReference type="InterPro" id="IPR026046">
    <property type="entry name" value="UBIAD1"/>
</dbReference>
<evidence type="ECO:0000313" key="11">
    <source>
        <dbReference type="Proteomes" id="UP000217103"/>
    </source>
</evidence>
<evidence type="ECO:0000313" key="10">
    <source>
        <dbReference type="EMBL" id="SDR00364.1"/>
    </source>
</evidence>
<dbReference type="RefSeq" id="WP_093259586.1">
    <property type="nucleotide sequence ID" value="NZ_FNKK01000002.1"/>
</dbReference>
<evidence type="ECO:0000256" key="5">
    <source>
        <dbReference type="ARBA" id="ARBA00022692"/>
    </source>
</evidence>